<protein>
    <submittedName>
        <fullName evidence="1">Uncharacterized protein</fullName>
    </submittedName>
</protein>
<sequence length="143" mass="16368">MVSIDCWWHETFVRYQILPGRYKIFDEEKAEEKSESYLAEALEQRLASGPLIFKLVAQIAEDEDVADDAKKLWPEERKLVELGTIKLDTIEPLEESLKDEQKIIFDPITHVYGIEPSDDPLLDMGAAIYLLSGRIRRAASTEA</sequence>
<dbReference type="STRING" id="113226.A0A139ISQ8"/>
<dbReference type="GO" id="GO:0020037">
    <property type="term" value="F:heme binding"/>
    <property type="evidence" value="ECO:0007669"/>
    <property type="project" value="InterPro"/>
</dbReference>
<proteinExistence type="predicted"/>
<dbReference type="Gene3D" id="2.40.180.10">
    <property type="entry name" value="Catalase core domain"/>
    <property type="match status" value="1"/>
</dbReference>
<dbReference type="OrthoDB" id="2379805at2759"/>
<reference evidence="1 2" key="1">
    <citation type="submission" date="2015-07" db="EMBL/GenBank/DDBJ databases">
        <title>Comparative genomics of the Sigatoka disease complex on banana suggests a link between parallel evolutionary changes in Pseudocercospora fijiensis and Pseudocercospora eumusae and increased virulence on the banana host.</title>
        <authorList>
            <person name="Chang T.-C."/>
            <person name="Salvucci A."/>
            <person name="Crous P.W."/>
            <person name="Stergiopoulos I."/>
        </authorList>
    </citation>
    <scope>NUCLEOTIDE SEQUENCE [LARGE SCALE GENOMIC DNA]</scope>
    <source>
        <strain evidence="1 2">CBS 116634</strain>
    </source>
</reference>
<accession>A0A139ISQ8</accession>
<organism evidence="1 2">
    <name type="scientific">Pseudocercospora musae</name>
    <dbReference type="NCBI Taxonomy" id="113226"/>
    <lineage>
        <taxon>Eukaryota</taxon>
        <taxon>Fungi</taxon>
        <taxon>Dikarya</taxon>
        <taxon>Ascomycota</taxon>
        <taxon>Pezizomycotina</taxon>
        <taxon>Dothideomycetes</taxon>
        <taxon>Dothideomycetidae</taxon>
        <taxon>Mycosphaerellales</taxon>
        <taxon>Mycosphaerellaceae</taxon>
        <taxon>Pseudocercospora</taxon>
    </lineage>
</organism>
<comment type="caution">
    <text evidence="1">The sequence shown here is derived from an EMBL/GenBank/DDBJ whole genome shotgun (WGS) entry which is preliminary data.</text>
</comment>
<evidence type="ECO:0000313" key="1">
    <source>
        <dbReference type="EMBL" id="KXT17745.1"/>
    </source>
</evidence>
<dbReference type="AlphaFoldDB" id="A0A139ISQ8"/>
<dbReference type="InterPro" id="IPR020835">
    <property type="entry name" value="Catalase_sf"/>
</dbReference>
<dbReference type="EMBL" id="LFZO01000015">
    <property type="protein sequence ID" value="KXT17745.1"/>
    <property type="molecule type" value="Genomic_DNA"/>
</dbReference>
<dbReference type="Proteomes" id="UP000073492">
    <property type="component" value="Unassembled WGS sequence"/>
</dbReference>
<name>A0A139ISQ8_9PEZI</name>
<gene>
    <name evidence="1" type="ORF">AC579_3623</name>
</gene>
<keyword evidence="2" id="KW-1185">Reference proteome</keyword>
<dbReference type="SUPFAM" id="SSF56634">
    <property type="entry name" value="Heme-dependent catalase-like"/>
    <property type="match status" value="1"/>
</dbReference>
<evidence type="ECO:0000313" key="2">
    <source>
        <dbReference type="Proteomes" id="UP000073492"/>
    </source>
</evidence>